<dbReference type="SUPFAM" id="SSF52467">
    <property type="entry name" value="DHS-like NAD/FAD-binding domain"/>
    <property type="match status" value="1"/>
</dbReference>
<protein>
    <recommendedName>
        <fullName evidence="1">Macro domain-containing protein</fullName>
    </recommendedName>
</protein>
<evidence type="ECO:0000313" key="3">
    <source>
        <dbReference type="Proteomes" id="UP000616724"/>
    </source>
</evidence>
<keyword evidence="3" id="KW-1185">Reference proteome</keyword>
<dbReference type="PROSITE" id="PS51154">
    <property type="entry name" value="MACRO"/>
    <property type="match status" value="1"/>
</dbReference>
<proteinExistence type="predicted"/>
<accession>A0A8J3RGT1</accession>
<evidence type="ECO:0000313" key="2">
    <source>
        <dbReference type="EMBL" id="GIH74609.1"/>
    </source>
</evidence>
<dbReference type="Proteomes" id="UP000616724">
    <property type="component" value="Unassembled WGS sequence"/>
</dbReference>
<dbReference type="RefSeq" id="WP_203889336.1">
    <property type="nucleotide sequence ID" value="NZ_BOOH01000010.1"/>
</dbReference>
<dbReference type="InterPro" id="IPR043472">
    <property type="entry name" value="Macro_dom-like"/>
</dbReference>
<dbReference type="Gene3D" id="3.40.220.10">
    <property type="entry name" value="Leucine Aminopeptidase, subunit E, domain 1"/>
    <property type="match status" value="1"/>
</dbReference>
<dbReference type="InterPro" id="IPR029035">
    <property type="entry name" value="DHS-like_NAD/FAD-binding_dom"/>
</dbReference>
<gene>
    <name evidence="2" type="ORF">Plo01_10380</name>
</gene>
<dbReference type="Pfam" id="PF13289">
    <property type="entry name" value="SIR2_2"/>
    <property type="match status" value="1"/>
</dbReference>
<dbReference type="AlphaFoldDB" id="A0A8J3RGT1"/>
<dbReference type="SMART" id="SM00506">
    <property type="entry name" value="A1pp"/>
    <property type="match status" value="1"/>
</dbReference>
<comment type="caution">
    <text evidence="2">The sequence shown here is derived from an EMBL/GenBank/DDBJ whole genome shotgun (WGS) entry which is preliminary data.</text>
</comment>
<dbReference type="Gene3D" id="3.40.50.1220">
    <property type="entry name" value="TPP-binding domain"/>
    <property type="match status" value="1"/>
</dbReference>
<dbReference type="InterPro" id="IPR002589">
    <property type="entry name" value="Macro_dom"/>
</dbReference>
<sequence length="578" mass="63663">MRVTTQGIDVNVLSQAEVVHALAEAPGNHVAFVGAGVSKEAGVPLAGEISQDIREKFLSTSPVPDPDAWARQYLKWDDLRVRYRTCVERYGSAEDRVTYFRQLLSGKRPAFAHHALAMLMADGVLYGTALTTNFDKLLEHAFTEQGFKECQAIRAAEEIEFWNQEQDRNYVFKLHGDYDTHNILNTRMETYSINEYFVEPSRSLFRGRGLLIIGSAGNEDSVVDFIKRIVVSDDRRVLSRGVRWGVYVGEHMPPGISDEASAELVRDAVQDGAVNRQMVELLADANDRFRDRRPCSVFPVWGTGNFFLRLIDALDRPWLKRTAQLFLDHEMRLRSTFSAQGLSEAAIERHLSRLRQARRINGSVSGVEQPPKVAVTAVSPADGVEVRLVYGDISSSAMMTAPEFSGRIRAVVSPEDTSVSAGGGVAYTLLSRAGPRFVLNELAKFAPVGHGTSVATSAGDLPVHYIFHAAALKIEEPRGDYLVDHDSIRATVNDVLAKADALGVAVIWVPLLGAGVGPVPPEHSFEAIMDAIFGASPARRPRVIMVVVYEEDILNRYDAAKVLRSRLPHDAVKVTAGS</sequence>
<feature type="domain" description="Macro" evidence="1">
    <location>
        <begin position="373"/>
        <end position="565"/>
    </location>
</feature>
<evidence type="ECO:0000259" key="1">
    <source>
        <dbReference type="PROSITE" id="PS51154"/>
    </source>
</evidence>
<dbReference type="EMBL" id="BOOH01000010">
    <property type="protein sequence ID" value="GIH74609.1"/>
    <property type="molecule type" value="Genomic_DNA"/>
</dbReference>
<organism evidence="2 3">
    <name type="scientific">Planobispora longispora</name>
    <dbReference type="NCBI Taxonomy" id="28887"/>
    <lineage>
        <taxon>Bacteria</taxon>
        <taxon>Bacillati</taxon>
        <taxon>Actinomycetota</taxon>
        <taxon>Actinomycetes</taxon>
        <taxon>Streptosporangiales</taxon>
        <taxon>Streptosporangiaceae</taxon>
        <taxon>Planobispora</taxon>
    </lineage>
</organism>
<name>A0A8J3RGT1_9ACTN</name>
<dbReference type="Pfam" id="PF01661">
    <property type="entry name" value="Macro"/>
    <property type="match status" value="1"/>
</dbReference>
<reference evidence="2 3" key="1">
    <citation type="submission" date="2021-01" db="EMBL/GenBank/DDBJ databases">
        <title>Whole genome shotgun sequence of Planobispora longispora NBRC 13918.</title>
        <authorList>
            <person name="Komaki H."/>
            <person name="Tamura T."/>
        </authorList>
    </citation>
    <scope>NUCLEOTIDE SEQUENCE [LARGE SCALE GENOMIC DNA]</scope>
    <source>
        <strain evidence="2 3">NBRC 13918</strain>
    </source>
</reference>
<dbReference type="SUPFAM" id="SSF52949">
    <property type="entry name" value="Macro domain-like"/>
    <property type="match status" value="1"/>
</dbReference>